<reference evidence="2 3" key="1">
    <citation type="submission" date="2016-10" db="EMBL/GenBank/DDBJ databases">
        <authorList>
            <person name="de Groot N.N."/>
        </authorList>
    </citation>
    <scope>NUCLEOTIDE SEQUENCE [LARGE SCALE GENOMIC DNA]</scope>
    <source>
        <strain evidence="2 3">DSM 26000</strain>
    </source>
</reference>
<protein>
    <submittedName>
        <fullName evidence="2">Uncharacterized protein</fullName>
    </submittedName>
</protein>
<feature type="signal peptide" evidence="1">
    <location>
        <begin position="1"/>
        <end position="18"/>
    </location>
</feature>
<proteinExistence type="predicted"/>
<evidence type="ECO:0000313" key="2">
    <source>
        <dbReference type="EMBL" id="SFH89920.1"/>
    </source>
</evidence>
<keyword evidence="3" id="KW-1185">Reference proteome</keyword>
<gene>
    <name evidence="2" type="ORF">SAMN05443292_0693</name>
</gene>
<feature type="chain" id="PRO_5011647183" evidence="1">
    <location>
        <begin position="19"/>
        <end position="453"/>
    </location>
</feature>
<dbReference type="InterPro" id="IPR011050">
    <property type="entry name" value="Pectin_lyase_fold/virulence"/>
</dbReference>
<dbReference type="AlphaFoldDB" id="A0A1I3DT52"/>
<dbReference type="EMBL" id="FOQT01000001">
    <property type="protein sequence ID" value="SFH89920.1"/>
    <property type="molecule type" value="Genomic_DNA"/>
</dbReference>
<dbReference type="OrthoDB" id="606446at2"/>
<organism evidence="2 3">
    <name type="scientific">Halpernia frigidisoli</name>
    <dbReference type="NCBI Taxonomy" id="1125876"/>
    <lineage>
        <taxon>Bacteria</taxon>
        <taxon>Pseudomonadati</taxon>
        <taxon>Bacteroidota</taxon>
        <taxon>Flavobacteriia</taxon>
        <taxon>Flavobacteriales</taxon>
        <taxon>Weeksellaceae</taxon>
        <taxon>Chryseobacterium group</taxon>
        <taxon>Halpernia</taxon>
    </lineage>
</organism>
<dbReference type="RefSeq" id="WP_090078740.1">
    <property type="nucleotide sequence ID" value="NZ_FOQT01000001.1"/>
</dbReference>
<dbReference type="SUPFAM" id="SSF51126">
    <property type="entry name" value="Pectin lyase-like"/>
    <property type="match status" value="1"/>
</dbReference>
<accession>A0A1I3DT52</accession>
<keyword evidence="1" id="KW-0732">Signal</keyword>
<evidence type="ECO:0000313" key="3">
    <source>
        <dbReference type="Proteomes" id="UP000198931"/>
    </source>
</evidence>
<dbReference type="Proteomes" id="UP000198931">
    <property type="component" value="Unassembled WGS sequence"/>
</dbReference>
<name>A0A1I3DT52_9FLAO</name>
<evidence type="ECO:0000256" key="1">
    <source>
        <dbReference type="SAM" id="SignalP"/>
    </source>
</evidence>
<sequence length="453" mass="49452">MKKFISIFHILITFLSSAQVVQFYDDKSKENVNYTVTTINAVGMPVKDSDVDGIFFSKKGSTYYKRVTPDNRINVLWYGNNSDAINKAIKASIHYFGTQAIQIAEVYMPAAIYDIDKTIEIKSVKGFKLTGAGTSTTLRLRNGVNINDMILFNGVAYGYLGNFEVVGETGRVKNVIRSVWGDGISNPPAGSLRSSTKNKFENIHIHGETKFDTGVFLDGSNQNDETELINITIAGNINDADKTLYNNAFKIGNGTFGNNLSHTFIDCQANQVRNAFYFNNVGGVVIGRGAQNCNTYILRTGSNETLSVDGVRLEGIGMIYNHNSIHYAGDNITLKNIWYSGLGRGLRGAPADGNIITHTGGTMNIIGCRFLDPLPGTNFKITSANSARGSNLQITSNLNIFGLNFQGSYRGVEDLINAGAPTSVNAIGILVLNKERSGIDSFPPFYKKYAVKP</sequence>